<organism evidence="13 14">
    <name type="scientific">Sulfobacillus benefaciens</name>
    <dbReference type="NCBI Taxonomy" id="453960"/>
    <lineage>
        <taxon>Bacteria</taxon>
        <taxon>Bacillati</taxon>
        <taxon>Bacillota</taxon>
        <taxon>Clostridia</taxon>
        <taxon>Eubacteriales</taxon>
        <taxon>Clostridiales Family XVII. Incertae Sedis</taxon>
        <taxon>Sulfobacillus</taxon>
    </lineage>
</organism>
<feature type="active site" description="Charge relay system" evidence="10 11">
    <location>
        <position position="171"/>
    </location>
</feature>
<dbReference type="EC" id="4.3.3.6" evidence="10"/>
<evidence type="ECO:0000256" key="7">
    <source>
        <dbReference type="ARBA" id="ARBA00049534"/>
    </source>
</evidence>
<dbReference type="CDD" id="cd01749">
    <property type="entry name" value="GATase1_PB"/>
    <property type="match status" value="1"/>
</dbReference>
<gene>
    <name evidence="10" type="primary">pdxT</name>
    <name evidence="13" type="ORF">C7B46_07585</name>
</gene>
<accession>A0A2T2XHL5</accession>
<evidence type="ECO:0000256" key="4">
    <source>
        <dbReference type="ARBA" id="ARBA00022962"/>
    </source>
</evidence>
<dbReference type="AlphaFoldDB" id="A0A2T2XHL5"/>
<dbReference type="GO" id="GO:1903600">
    <property type="term" value="C:glutaminase complex"/>
    <property type="evidence" value="ECO:0007669"/>
    <property type="project" value="TreeGrafter"/>
</dbReference>
<comment type="similarity">
    <text evidence="1 10">Belongs to the glutaminase PdxT/SNO family.</text>
</comment>
<dbReference type="PANTHER" id="PTHR31559:SF0">
    <property type="entry name" value="PYRIDOXAL 5'-PHOSPHATE SYNTHASE SUBUNIT SNO1-RELATED"/>
    <property type="match status" value="1"/>
</dbReference>
<proteinExistence type="inferred from homology"/>
<dbReference type="FunFam" id="3.40.50.880:FF:000010">
    <property type="entry name" value="uncharacterized protein LOC100176842 isoform X2"/>
    <property type="match status" value="1"/>
</dbReference>
<dbReference type="PROSITE" id="PS01236">
    <property type="entry name" value="PDXT_SNO_1"/>
    <property type="match status" value="1"/>
</dbReference>
<comment type="subunit">
    <text evidence="9 10">In the presence of PdxS, forms a dodecamer of heterodimers. Only shows activity in the heterodimer.</text>
</comment>
<dbReference type="PIRSF" id="PIRSF005639">
    <property type="entry name" value="Glut_amidoT_SNO"/>
    <property type="match status" value="1"/>
</dbReference>
<feature type="active site" description="Charge relay system" evidence="10 11">
    <location>
        <position position="173"/>
    </location>
</feature>
<dbReference type="GO" id="GO:0005829">
    <property type="term" value="C:cytosol"/>
    <property type="evidence" value="ECO:0007669"/>
    <property type="project" value="TreeGrafter"/>
</dbReference>
<dbReference type="PROSITE" id="PS51273">
    <property type="entry name" value="GATASE_TYPE_1"/>
    <property type="match status" value="1"/>
</dbReference>
<evidence type="ECO:0000256" key="5">
    <source>
        <dbReference type="ARBA" id="ARBA00023239"/>
    </source>
</evidence>
<dbReference type="GO" id="GO:0008614">
    <property type="term" value="P:pyridoxine metabolic process"/>
    <property type="evidence" value="ECO:0007669"/>
    <property type="project" value="TreeGrafter"/>
</dbReference>
<keyword evidence="2 10" id="KW-0378">Hydrolase</keyword>
<feature type="binding site" evidence="10 12">
    <location>
        <position position="106"/>
    </location>
    <ligand>
        <name>L-glutamine</name>
        <dbReference type="ChEBI" id="CHEBI:58359"/>
    </ligand>
</feature>
<comment type="catalytic activity">
    <reaction evidence="7 10">
        <text>L-glutamine + H2O = L-glutamate + NH4(+)</text>
        <dbReference type="Rhea" id="RHEA:15889"/>
        <dbReference type="ChEBI" id="CHEBI:15377"/>
        <dbReference type="ChEBI" id="CHEBI:28938"/>
        <dbReference type="ChEBI" id="CHEBI:29985"/>
        <dbReference type="ChEBI" id="CHEBI:58359"/>
        <dbReference type="EC" id="3.5.1.2"/>
    </reaction>
</comment>
<evidence type="ECO:0000256" key="2">
    <source>
        <dbReference type="ARBA" id="ARBA00022801"/>
    </source>
</evidence>
<dbReference type="GO" id="GO:0004359">
    <property type="term" value="F:glutaminase activity"/>
    <property type="evidence" value="ECO:0007669"/>
    <property type="project" value="UniProtKB-UniRule"/>
</dbReference>
<dbReference type="PROSITE" id="PS51274">
    <property type="entry name" value="GATASE_COBBQ"/>
    <property type="match status" value="1"/>
</dbReference>
<dbReference type="Pfam" id="PF01174">
    <property type="entry name" value="SNO"/>
    <property type="match status" value="1"/>
</dbReference>
<keyword evidence="4 10" id="KW-0315">Glutamine amidotransferase</keyword>
<dbReference type="NCBIfam" id="TIGR03800">
    <property type="entry name" value="PLP_synth_Pdx2"/>
    <property type="match status" value="1"/>
</dbReference>
<dbReference type="GO" id="GO:0042823">
    <property type="term" value="P:pyridoxal phosphate biosynthetic process"/>
    <property type="evidence" value="ECO:0007669"/>
    <property type="project" value="UniProtKB-UniRule"/>
</dbReference>
<feature type="binding site" evidence="10 12">
    <location>
        <begin position="135"/>
        <end position="136"/>
    </location>
    <ligand>
        <name>L-glutamine</name>
        <dbReference type="ChEBI" id="CHEBI:58359"/>
    </ligand>
</feature>
<feature type="binding site" evidence="10 12">
    <location>
        <begin position="46"/>
        <end position="48"/>
    </location>
    <ligand>
        <name>L-glutamine</name>
        <dbReference type="ChEBI" id="CHEBI:58359"/>
    </ligand>
</feature>
<evidence type="ECO:0000256" key="9">
    <source>
        <dbReference type="ARBA" id="ARBA00064749"/>
    </source>
</evidence>
<dbReference type="HAMAP" id="MF_01615">
    <property type="entry name" value="PdxT"/>
    <property type="match status" value="1"/>
</dbReference>
<dbReference type="InterPro" id="IPR021196">
    <property type="entry name" value="PdxT/SNO_CS"/>
</dbReference>
<evidence type="ECO:0000313" key="13">
    <source>
        <dbReference type="EMBL" id="PSR33970.1"/>
    </source>
</evidence>
<evidence type="ECO:0000256" key="12">
    <source>
        <dbReference type="PIRSR" id="PIRSR005639-2"/>
    </source>
</evidence>
<comment type="function">
    <text evidence="8 10">Catalyzes the hydrolysis of glutamine to glutamate and ammonia as part of the biosynthesis of pyridoxal 5'-phosphate. The resulting ammonia molecule is channeled to the active site of PdxS.</text>
</comment>
<dbReference type="GO" id="GO:0036381">
    <property type="term" value="F:pyridoxal 5'-phosphate synthase (glutamine hydrolysing) activity"/>
    <property type="evidence" value="ECO:0007669"/>
    <property type="project" value="UniProtKB-UniRule"/>
</dbReference>
<comment type="caution">
    <text evidence="13">The sequence shown here is derived from an EMBL/GenBank/DDBJ whole genome shotgun (WGS) entry which is preliminary data.</text>
</comment>
<dbReference type="UniPathway" id="UPA00245"/>
<dbReference type="SUPFAM" id="SSF52317">
    <property type="entry name" value="Class I glutamine amidotransferase-like"/>
    <property type="match status" value="1"/>
</dbReference>
<comment type="pathway">
    <text evidence="10">Cofactor biosynthesis; pyridoxal 5'-phosphate biosynthesis.</text>
</comment>
<evidence type="ECO:0000256" key="1">
    <source>
        <dbReference type="ARBA" id="ARBA00008345"/>
    </source>
</evidence>
<keyword evidence="5 10" id="KW-0456">Lyase</keyword>
<dbReference type="EC" id="3.5.1.2" evidence="10"/>
<name>A0A2T2XHL5_9FIRM</name>
<dbReference type="EMBL" id="PXYW01000014">
    <property type="protein sequence ID" value="PSR33970.1"/>
    <property type="molecule type" value="Genomic_DNA"/>
</dbReference>
<dbReference type="InterPro" id="IPR029062">
    <property type="entry name" value="Class_I_gatase-like"/>
</dbReference>
<dbReference type="GO" id="GO:0006543">
    <property type="term" value="P:L-glutamine catabolic process"/>
    <property type="evidence" value="ECO:0007669"/>
    <property type="project" value="UniProtKB-UniRule"/>
</dbReference>
<evidence type="ECO:0000313" key="14">
    <source>
        <dbReference type="Proteomes" id="UP000242972"/>
    </source>
</evidence>
<dbReference type="InterPro" id="IPR002161">
    <property type="entry name" value="PdxT/SNO"/>
</dbReference>
<dbReference type="Gene3D" id="3.40.50.880">
    <property type="match status" value="1"/>
</dbReference>
<dbReference type="Proteomes" id="UP000242972">
    <property type="component" value="Unassembled WGS sequence"/>
</dbReference>
<keyword evidence="3 10" id="KW-0663">Pyridoxal phosphate</keyword>
<protein>
    <recommendedName>
        <fullName evidence="10">Pyridoxal 5'-phosphate synthase subunit PdxT</fullName>
        <ecNumber evidence="10">4.3.3.6</ecNumber>
    </recommendedName>
    <alternativeName>
        <fullName evidence="10">Pdx2</fullName>
    </alternativeName>
    <alternativeName>
        <fullName evidence="10">Pyridoxal 5'-phosphate synthase glutaminase subunit</fullName>
        <ecNumber evidence="10">3.5.1.2</ecNumber>
    </alternativeName>
</protein>
<comment type="catalytic activity">
    <reaction evidence="6 10">
        <text>aldehydo-D-ribose 5-phosphate + D-glyceraldehyde 3-phosphate + L-glutamine = pyridoxal 5'-phosphate + L-glutamate + phosphate + 3 H2O + H(+)</text>
        <dbReference type="Rhea" id="RHEA:31507"/>
        <dbReference type="ChEBI" id="CHEBI:15377"/>
        <dbReference type="ChEBI" id="CHEBI:15378"/>
        <dbReference type="ChEBI" id="CHEBI:29985"/>
        <dbReference type="ChEBI" id="CHEBI:43474"/>
        <dbReference type="ChEBI" id="CHEBI:58273"/>
        <dbReference type="ChEBI" id="CHEBI:58359"/>
        <dbReference type="ChEBI" id="CHEBI:59776"/>
        <dbReference type="ChEBI" id="CHEBI:597326"/>
        <dbReference type="EC" id="4.3.3.6"/>
    </reaction>
</comment>
<dbReference type="PANTHER" id="PTHR31559">
    <property type="entry name" value="PYRIDOXAL 5'-PHOSPHATE SYNTHASE SUBUNIT SNO"/>
    <property type="match status" value="1"/>
</dbReference>
<feature type="active site" description="Nucleophile" evidence="10 11">
    <location>
        <position position="79"/>
    </location>
</feature>
<evidence type="ECO:0000256" key="10">
    <source>
        <dbReference type="HAMAP-Rule" id="MF_01615"/>
    </source>
</evidence>
<evidence type="ECO:0000256" key="11">
    <source>
        <dbReference type="PIRSR" id="PIRSR005639-1"/>
    </source>
</evidence>
<evidence type="ECO:0000256" key="6">
    <source>
        <dbReference type="ARBA" id="ARBA00047992"/>
    </source>
</evidence>
<evidence type="ECO:0000256" key="8">
    <source>
        <dbReference type="ARBA" id="ARBA00054599"/>
    </source>
</evidence>
<sequence>MRIGVLAIQGDVREHLQHVVQVGAEAVSVRTVADLANVEGLIIPGGESTTIGMLMQEEGLISAIQQRVANEGFPVYGTCAGLILLAKDVIGKSPARLGLMDIVADRNAYGRQVASFEADLDIVGVEGGPFHAVFIRAPQIVTVGSDVIPLAYYHDQVVMARQGSLLVSSFHPEMTEDTRIHQYFVEVVANRVMTS</sequence>
<evidence type="ECO:0000256" key="3">
    <source>
        <dbReference type="ARBA" id="ARBA00022898"/>
    </source>
</evidence>
<dbReference type="PROSITE" id="PS51130">
    <property type="entry name" value="PDXT_SNO_2"/>
    <property type="match status" value="1"/>
</dbReference>
<reference evidence="13 14" key="1">
    <citation type="journal article" date="2014" name="BMC Genomics">
        <title>Comparison of environmental and isolate Sulfobacillus genomes reveals diverse carbon, sulfur, nitrogen, and hydrogen metabolisms.</title>
        <authorList>
            <person name="Justice N.B."/>
            <person name="Norman A."/>
            <person name="Brown C.T."/>
            <person name="Singh A."/>
            <person name="Thomas B.C."/>
            <person name="Banfield J.F."/>
        </authorList>
    </citation>
    <scope>NUCLEOTIDE SEQUENCE [LARGE SCALE GENOMIC DNA]</scope>
    <source>
        <strain evidence="13">AMDSBA4</strain>
    </source>
</reference>